<dbReference type="InterPro" id="IPR043502">
    <property type="entry name" value="DNA/RNA_pol_sf"/>
</dbReference>
<dbReference type="Proteomes" id="UP001174136">
    <property type="component" value="Unassembled WGS sequence"/>
</dbReference>
<dbReference type="Pfam" id="PF05380">
    <property type="entry name" value="Peptidase_A17"/>
    <property type="match status" value="1"/>
</dbReference>
<dbReference type="SUPFAM" id="SSF56672">
    <property type="entry name" value="DNA/RNA polymerases"/>
    <property type="match status" value="1"/>
</dbReference>
<proteinExistence type="predicted"/>
<dbReference type="PANTHER" id="PTHR47331">
    <property type="entry name" value="PHD-TYPE DOMAIN-CONTAINING PROTEIN"/>
    <property type="match status" value="1"/>
</dbReference>
<dbReference type="InterPro" id="IPR008042">
    <property type="entry name" value="Retrotrans_Pao"/>
</dbReference>
<evidence type="ECO:0000313" key="2">
    <source>
        <dbReference type="Proteomes" id="UP001174136"/>
    </source>
</evidence>
<dbReference type="AlphaFoldDB" id="A0AA47NST8"/>
<gene>
    <name evidence="1" type="ORF">N1851_026658</name>
</gene>
<accession>A0AA47NST8</accession>
<evidence type="ECO:0000313" key="1">
    <source>
        <dbReference type="EMBL" id="KAK0137151.1"/>
    </source>
</evidence>
<protein>
    <recommendedName>
        <fullName evidence="3">Reverse transcriptase domain-containing protein</fullName>
    </recommendedName>
</protein>
<dbReference type="EMBL" id="JAOPHQ010004960">
    <property type="protein sequence ID" value="KAK0137151.1"/>
    <property type="molecule type" value="Genomic_DNA"/>
</dbReference>
<reference evidence="1" key="1">
    <citation type="journal article" date="2023" name="Front. Mar. Sci.">
        <title>A new Merluccius polli reference genome to investigate the effects of global change in West African waters.</title>
        <authorList>
            <person name="Mateo J.L."/>
            <person name="Blanco-Fernandez C."/>
            <person name="Garcia-Vazquez E."/>
            <person name="Machado-Schiaffino G."/>
        </authorList>
    </citation>
    <scope>NUCLEOTIDE SEQUENCE</scope>
    <source>
        <strain evidence="1">C29</strain>
        <tissue evidence="1">Fin</tissue>
    </source>
</reference>
<dbReference type="CDD" id="cd01644">
    <property type="entry name" value="RT_pepA17"/>
    <property type="match status" value="1"/>
</dbReference>
<keyword evidence="2" id="KW-1185">Reference proteome</keyword>
<dbReference type="PANTHER" id="PTHR47331:SF6">
    <property type="entry name" value="DOUBLECORTIN DOMAIN-CONTAINING PROTEIN"/>
    <property type="match status" value="1"/>
</dbReference>
<sequence length="343" mass="38697">MEKLFVNGHAEEAPLLPESAECWYLPIFGVYHPQKPGQIRVVFDLSAQEDGISLNNVLLSGPDLNNSLLGVLLRFRKELIALTADIQQMFYGFLVREDHRDYLRFLWHNDNDLNKEVKEFRMRVHVFGNSPSPAVAIYGLRRAAQEGEQKYGSDSRHFVERHFYVDDGLISLPSETEAIDLLKRTQASLAESNLKLHKIASNSVTVMQAFTPDDLAADLRDLGLDKEELPVQRSLGLCWNIDSDTFTFKVAVNDKPFTRRGVLSTVNSLFDPLGFVAPVTIKGRALLRELSSSRVGHRTSCRQVKQMGNMERILKGPECPPSSPLIHTAVSLQCHVHRVMSLF</sequence>
<name>A0AA47NST8_MERPO</name>
<evidence type="ECO:0008006" key="3">
    <source>
        <dbReference type="Google" id="ProtNLM"/>
    </source>
</evidence>
<comment type="caution">
    <text evidence="1">The sequence shown here is derived from an EMBL/GenBank/DDBJ whole genome shotgun (WGS) entry which is preliminary data.</text>
</comment>
<organism evidence="1 2">
    <name type="scientific">Merluccius polli</name>
    <name type="common">Benguela hake</name>
    <name type="synonym">Merluccius cadenati</name>
    <dbReference type="NCBI Taxonomy" id="89951"/>
    <lineage>
        <taxon>Eukaryota</taxon>
        <taxon>Metazoa</taxon>
        <taxon>Chordata</taxon>
        <taxon>Craniata</taxon>
        <taxon>Vertebrata</taxon>
        <taxon>Euteleostomi</taxon>
        <taxon>Actinopterygii</taxon>
        <taxon>Neopterygii</taxon>
        <taxon>Teleostei</taxon>
        <taxon>Neoteleostei</taxon>
        <taxon>Acanthomorphata</taxon>
        <taxon>Zeiogadaria</taxon>
        <taxon>Gadariae</taxon>
        <taxon>Gadiformes</taxon>
        <taxon>Gadoidei</taxon>
        <taxon>Merlucciidae</taxon>
        <taxon>Merluccius</taxon>
    </lineage>
</organism>